<protein>
    <submittedName>
        <fullName evidence="2">Uncharacterized protein</fullName>
    </submittedName>
</protein>
<dbReference type="PANTHER" id="PTHR33882">
    <property type="entry name" value="PATHOGENIC TYPE III EFFECTOR AVIRULENCE FACTOR AVR AVRRPT-CLEAVAGE: CLEAVAGE SITE PROTEIN"/>
    <property type="match status" value="1"/>
</dbReference>
<dbReference type="Proteomes" id="UP001140949">
    <property type="component" value="Unassembled WGS sequence"/>
</dbReference>
<evidence type="ECO:0000256" key="1">
    <source>
        <dbReference type="SAM" id="MobiDB-lite"/>
    </source>
</evidence>
<comment type="caution">
    <text evidence="2">The sequence shown here is derived from an EMBL/GenBank/DDBJ whole genome shotgun (WGS) entry which is preliminary data.</text>
</comment>
<evidence type="ECO:0000313" key="2">
    <source>
        <dbReference type="EMBL" id="KAJ6843715.1"/>
    </source>
</evidence>
<dbReference type="EMBL" id="JANAVB010007000">
    <property type="protein sequence ID" value="KAJ6843715.1"/>
    <property type="molecule type" value="Genomic_DNA"/>
</dbReference>
<proteinExistence type="predicted"/>
<name>A0AAX6HTV6_IRIPA</name>
<keyword evidence="3" id="KW-1185">Reference proteome</keyword>
<accession>A0AAX6HTV6</accession>
<dbReference type="PANTHER" id="PTHR33882:SF2">
    <property type="entry name" value="EXPRESSED PROTEIN"/>
    <property type="match status" value="1"/>
</dbReference>
<feature type="region of interest" description="Disordered" evidence="1">
    <location>
        <begin position="35"/>
        <end position="85"/>
    </location>
</feature>
<sequence length="113" mass="12782">MSVPAFGEWEQCYKDGVVPTYSVDFSKIREIRRRNKSRVSIGNEEDLLHKSGSGEEEVNSASGGGSSEPVPDDRPMIPPHRSPTRMRKIMSYFMCGRREPKMVHNAPTRRSSV</sequence>
<evidence type="ECO:0000313" key="3">
    <source>
        <dbReference type="Proteomes" id="UP001140949"/>
    </source>
</evidence>
<dbReference type="AlphaFoldDB" id="A0AAX6HTV6"/>
<organism evidence="2 3">
    <name type="scientific">Iris pallida</name>
    <name type="common">Sweet iris</name>
    <dbReference type="NCBI Taxonomy" id="29817"/>
    <lineage>
        <taxon>Eukaryota</taxon>
        <taxon>Viridiplantae</taxon>
        <taxon>Streptophyta</taxon>
        <taxon>Embryophyta</taxon>
        <taxon>Tracheophyta</taxon>
        <taxon>Spermatophyta</taxon>
        <taxon>Magnoliopsida</taxon>
        <taxon>Liliopsida</taxon>
        <taxon>Asparagales</taxon>
        <taxon>Iridaceae</taxon>
        <taxon>Iridoideae</taxon>
        <taxon>Irideae</taxon>
        <taxon>Iris</taxon>
    </lineage>
</organism>
<reference evidence="2" key="1">
    <citation type="journal article" date="2023" name="GigaByte">
        <title>Genome assembly of the bearded iris, Iris pallida Lam.</title>
        <authorList>
            <person name="Bruccoleri R.E."/>
            <person name="Oakeley E.J."/>
            <person name="Faust A.M.E."/>
            <person name="Altorfer M."/>
            <person name="Dessus-Babus S."/>
            <person name="Burckhardt D."/>
            <person name="Oertli M."/>
            <person name="Naumann U."/>
            <person name="Petersen F."/>
            <person name="Wong J."/>
        </authorList>
    </citation>
    <scope>NUCLEOTIDE SEQUENCE</scope>
    <source>
        <strain evidence="2">GSM-AAB239-AS_SAM_17_03QT</strain>
    </source>
</reference>
<reference evidence="2" key="2">
    <citation type="submission" date="2023-04" db="EMBL/GenBank/DDBJ databases">
        <authorList>
            <person name="Bruccoleri R.E."/>
            <person name="Oakeley E.J."/>
            <person name="Faust A.-M."/>
            <person name="Dessus-Babus S."/>
            <person name="Altorfer M."/>
            <person name="Burckhardt D."/>
            <person name="Oertli M."/>
            <person name="Naumann U."/>
            <person name="Petersen F."/>
            <person name="Wong J."/>
        </authorList>
    </citation>
    <scope>NUCLEOTIDE SEQUENCE</scope>
    <source>
        <strain evidence="2">GSM-AAB239-AS_SAM_17_03QT</strain>
        <tissue evidence="2">Leaf</tissue>
    </source>
</reference>
<gene>
    <name evidence="2" type="ORF">M6B38_117280</name>
</gene>